<gene>
    <name evidence="1" type="ORF">VL20_1437</name>
</gene>
<reference evidence="1 2" key="1">
    <citation type="journal article" date="2016" name="Stand. Genomic Sci.">
        <title>Complete genome sequence and genomic characterization of Microcystis panniformis FACHB 1757 by third-generation sequencing.</title>
        <authorList>
            <person name="Zhang J.Y."/>
            <person name="Guan R."/>
            <person name="Zhang H.J."/>
            <person name="Li H."/>
            <person name="Xiao P."/>
            <person name="Yu G.L."/>
            <person name="Du L."/>
            <person name="Cao D.M."/>
            <person name="Zhu B.C."/>
            <person name="Li R.H."/>
            <person name="Lu Z.H."/>
        </authorList>
    </citation>
    <scope>NUCLEOTIDE SEQUENCE [LARGE SCALE GENOMIC DNA]</scope>
    <source>
        <strain evidence="1 2">FACHB-1757</strain>
    </source>
</reference>
<dbReference type="Proteomes" id="UP000068167">
    <property type="component" value="Chromosome"/>
</dbReference>
<proteinExistence type="predicted"/>
<name>A0A0K1RY32_9CHRO</name>
<dbReference type="KEGG" id="mpk:VL20_1437"/>
<dbReference type="EMBL" id="CP011339">
    <property type="protein sequence ID" value="AKV66606.1"/>
    <property type="molecule type" value="Genomic_DNA"/>
</dbReference>
<evidence type="ECO:0000313" key="2">
    <source>
        <dbReference type="Proteomes" id="UP000068167"/>
    </source>
</evidence>
<dbReference type="PATRIC" id="fig|1638788.3.peg.1440"/>
<accession>A0A0K1RY32</accession>
<dbReference type="RefSeq" id="WP_052275906.1">
    <property type="nucleotide sequence ID" value="NZ_CP011339.1"/>
</dbReference>
<sequence>MANPIKRLNYFNGQFLRAPDFTEEQTYHLEMRRRHNENLHTWGIADGLKLQYTIGSSQIEIAEGMAIDSKGREIVLVEKADKDLSGFVNKTVYVTIAHEYEQVDKTNETGVEGFTRVQEIPTIKISENPPSADQLSLQLILGRVTVNSEGKITATDEGEGVNRRRAAGVVAGDLEARSLTLTDPNVDPSQWSKMRLGAAGRADLQSNLRVTGKLEVTGTVDGRDVSADGTKLDTHTINTNNPHQTTAAQIDNQGGTNRLVTQINASTGVISEARIDPAIARDSEVTTAINLAVKKAGDTMTGALTISQSGGKYGLIASFESKNPEPPFINWYHSKSGADQDLKRYGYIQAGDDGIKEFRFVAENGANFKFSGGNLTVTGNVGIATTAPPTQRLEVNGSVQATSFLGDGSTLTGVVKKAGDTMTGALTIQNNLTVTGSVSFGSQVRQMLNLWSTGYGIGVQNLTQYFRSDANFAWYKGGSHNDEELNPGGGAVQMVIKDGNVGIGTTNPGTKLEINGDLKVTGTITGTIDATNIATGTLNVARIPNLSANKIIDVYDIYLRGSAFESTEGNITFLKIANFDFGLTTQRGLNTIILNPGGAYRRKANHDVYGDKTNWNNWADWVNSNAAAGDLVAVASYDALSKAPRGGSAATLLDAINGKQAFSAEYRVSYALFFIKGESKCIEVLQAYRGPNAHLKTGYAFSQLSFNFNNFNSEEAWIVPAFMNSWTNYDTTYNPAGYFKDSLGIVHLRGLVKNGTNNTTIFTLPVGYRPSNRELQAVQTNLNTIGRVDILADGQVTVVSGSNVWVSLDGITFRAGG</sequence>
<protein>
    <submittedName>
        <fullName evidence="1">Uncharacterized protein</fullName>
    </submittedName>
</protein>
<organism evidence="1 2">
    <name type="scientific">Microcystis panniformis FACHB-1757</name>
    <dbReference type="NCBI Taxonomy" id="1638788"/>
    <lineage>
        <taxon>Bacteria</taxon>
        <taxon>Bacillati</taxon>
        <taxon>Cyanobacteriota</taxon>
        <taxon>Cyanophyceae</taxon>
        <taxon>Oscillatoriophycideae</taxon>
        <taxon>Chroococcales</taxon>
        <taxon>Microcystaceae</taxon>
        <taxon>Microcystis</taxon>
    </lineage>
</organism>
<keyword evidence="2" id="KW-1185">Reference proteome</keyword>
<evidence type="ECO:0000313" key="1">
    <source>
        <dbReference type="EMBL" id="AKV66606.1"/>
    </source>
</evidence>
<dbReference type="AlphaFoldDB" id="A0A0K1RY32"/>